<evidence type="ECO:0000256" key="1">
    <source>
        <dbReference type="SAM" id="MobiDB-lite"/>
    </source>
</evidence>
<gene>
    <name evidence="3" type="ORF">g.2356</name>
</gene>
<dbReference type="AlphaFoldDB" id="A0A2S2P8I5"/>
<feature type="transmembrane region" description="Helical" evidence="2">
    <location>
        <begin position="93"/>
        <end position="112"/>
    </location>
</feature>
<evidence type="ECO:0000313" key="3">
    <source>
        <dbReference type="EMBL" id="MBY25226.1"/>
    </source>
</evidence>
<keyword evidence="2" id="KW-0812">Transmembrane</keyword>
<keyword evidence="2" id="KW-0472">Membrane</keyword>
<accession>A0A2S2P8I5</accession>
<evidence type="ECO:0000256" key="2">
    <source>
        <dbReference type="SAM" id="Phobius"/>
    </source>
</evidence>
<name>A0A2S2P8I5_SCHGA</name>
<protein>
    <submittedName>
        <fullName evidence="3">Uncharacterized protein</fullName>
    </submittedName>
</protein>
<feature type="compositionally biased region" description="Pro residues" evidence="1">
    <location>
        <begin position="1"/>
        <end position="14"/>
    </location>
</feature>
<dbReference type="EMBL" id="GGMR01012607">
    <property type="protein sequence ID" value="MBY25226.1"/>
    <property type="molecule type" value="Transcribed_RNA"/>
</dbReference>
<proteinExistence type="predicted"/>
<feature type="region of interest" description="Disordered" evidence="1">
    <location>
        <begin position="1"/>
        <end position="23"/>
    </location>
</feature>
<reference evidence="3" key="1">
    <citation type="submission" date="2018-04" db="EMBL/GenBank/DDBJ databases">
        <title>Transcriptome of Schizaphis graminum biotype I.</title>
        <authorList>
            <person name="Scully E.D."/>
            <person name="Geib S.M."/>
            <person name="Palmer N.A."/>
            <person name="Koch K."/>
            <person name="Bradshaw J."/>
            <person name="Heng-Moss T."/>
            <person name="Sarath G."/>
        </authorList>
    </citation>
    <scope>NUCLEOTIDE SEQUENCE</scope>
</reference>
<feature type="transmembrane region" description="Helical" evidence="2">
    <location>
        <begin position="40"/>
        <end position="59"/>
    </location>
</feature>
<organism evidence="3">
    <name type="scientific">Schizaphis graminum</name>
    <name type="common">Green bug aphid</name>
    <dbReference type="NCBI Taxonomy" id="13262"/>
    <lineage>
        <taxon>Eukaryota</taxon>
        <taxon>Metazoa</taxon>
        <taxon>Ecdysozoa</taxon>
        <taxon>Arthropoda</taxon>
        <taxon>Hexapoda</taxon>
        <taxon>Insecta</taxon>
        <taxon>Pterygota</taxon>
        <taxon>Neoptera</taxon>
        <taxon>Paraneoptera</taxon>
        <taxon>Hemiptera</taxon>
        <taxon>Sternorrhyncha</taxon>
        <taxon>Aphidomorpha</taxon>
        <taxon>Aphidoidea</taxon>
        <taxon>Aphididae</taxon>
        <taxon>Aphidini</taxon>
        <taxon>Schizaphis</taxon>
    </lineage>
</organism>
<keyword evidence="2" id="KW-1133">Transmembrane helix</keyword>
<sequence>MMPPLQPAPMPQPPAATGLSGTHGPRNVQTTLRADEAERAIIIITLYLLPTFLYNTVYIILPNNIFIYINNGNVRILLLLLDHKMSCFIAMRVQLIVIYYYDMCVCVCYYLLL</sequence>